<reference evidence="1 2" key="1">
    <citation type="submission" date="2019-12" db="EMBL/GenBank/DDBJ databases">
        <title>Hybrid Genome Assemblies of two High G+C Isolates from Undergraduate Microbiology Courses.</title>
        <authorList>
            <person name="Ne Ville C.J."/>
            <person name="Enright D."/>
            <person name="Hernandez I."/>
            <person name="Dodsworth J."/>
            <person name="Orwin P.M."/>
        </authorList>
    </citation>
    <scope>NUCLEOTIDE SEQUENCE [LARGE SCALE GENOMIC DNA]</scope>
    <source>
        <strain evidence="1 2">CSUSB</strain>
    </source>
</reference>
<accession>A0A6I6HJ15</accession>
<proteinExistence type="predicted"/>
<sequence length="134" mass="14845">MNYLNSPCGPLSWPDTFRYVAAAWLVRRSGKWGDLEKWMRCEALPAASCRSHGGALYVAEHAEVAIALLHRLDQLNAVEWHSTYSCRLKRSVKAWRLARRSSRKRCLRPSAFSAAGAGAVADVAADKGKASICR</sequence>
<protein>
    <submittedName>
        <fullName evidence="1">Uncharacterized protein</fullName>
    </submittedName>
</protein>
<dbReference type="Proteomes" id="UP000425817">
    <property type="component" value="Chromosome"/>
</dbReference>
<organism evidence="1 2">
    <name type="scientific">Variovorax paradoxus</name>
    <dbReference type="NCBI Taxonomy" id="34073"/>
    <lineage>
        <taxon>Bacteria</taxon>
        <taxon>Pseudomonadati</taxon>
        <taxon>Pseudomonadota</taxon>
        <taxon>Betaproteobacteria</taxon>
        <taxon>Burkholderiales</taxon>
        <taxon>Comamonadaceae</taxon>
        <taxon>Variovorax</taxon>
    </lineage>
</organism>
<dbReference type="RefSeq" id="WP_157614038.1">
    <property type="nucleotide sequence ID" value="NZ_CP046622.1"/>
</dbReference>
<gene>
    <name evidence="1" type="ORF">GOQ09_14440</name>
</gene>
<dbReference type="EMBL" id="CP046622">
    <property type="protein sequence ID" value="QGW82697.1"/>
    <property type="molecule type" value="Genomic_DNA"/>
</dbReference>
<evidence type="ECO:0000313" key="1">
    <source>
        <dbReference type="EMBL" id="QGW82697.1"/>
    </source>
</evidence>
<name>A0A6I6HJ15_VARPD</name>
<evidence type="ECO:0000313" key="2">
    <source>
        <dbReference type="Proteomes" id="UP000425817"/>
    </source>
</evidence>
<dbReference type="AlphaFoldDB" id="A0A6I6HJ15"/>